<protein>
    <submittedName>
        <fullName evidence="2">Uncharacterized protein</fullName>
    </submittedName>
</protein>
<dbReference type="Proteomes" id="UP000001822">
    <property type="component" value="Chromosome"/>
</dbReference>
<proteinExistence type="predicted"/>
<dbReference type="AlphaFoldDB" id="A0A6N4SMT3"/>
<keyword evidence="3" id="KW-1185">Reference proteome</keyword>
<organism evidence="2 3">
    <name type="scientific">Cytophaga hutchinsonii (strain ATCC 33406 / DSM 1761 / CIP 103989 / NBRC 15051 / NCIMB 9469 / D465)</name>
    <dbReference type="NCBI Taxonomy" id="269798"/>
    <lineage>
        <taxon>Bacteria</taxon>
        <taxon>Pseudomonadati</taxon>
        <taxon>Bacteroidota</taxon>
        <taxon>Cytophagia</taxon>
        <taxon>Cytophagales</taxon>
        <taxon>Cytophagaceae</taxon>
        <taxon>Cytophaga</taxon>
    </lineage>
</organism>
<sequence length="51" mass="5471">MGRTLWYFSLEFGITTYICLVVQAVAAPVVAAAQNQEDAVQADVLLVVATN</sequence>
<dbReference type="EMBL" id="CP000383">
    <property type="protein sequence ID" value="ABG57584.1"/>
    <property type="molecule type" value="Genomic_DNA"/>
</dbReference>
<keyword evidence="1" id="KW-1133">Transmembrane helix</keyword>
<gene>
    <name evidence="2" type="ordered locus">CHU_0293</name>
</gene>
<feature type="transmembrane region" description="Helical" evidence="1">
    <location>
        <begin position="12"/>
        <end position="33"/>
    </location>
</feature>
<dbReference type="KEGG" id="chu:CHU_0293"/>
<keyword evidence="1" id="KW-0812">Transmembrane</keyword>
<accession>A0A6N4SMT3</accession>
<reference evidence="2 3" key="1">
    <citation type="journal article" date="2007" name="Appl. Environ. Microbiol.">
        <title>Genome sequence of the cellulolytic gliding bacterium Cytophaga hutchinsonii.</title>
        <authorList>
            <person name="Xie G."/>
            <person name="Bruce D.C."/>
            <person name="Challacombe J.F."/>
            <person name="Chertkov O."/>
            <person name="Detter J.C."/>
            <person name="Gilna P."/>
            <person name="Han C.S."/>
            <person name="Lucas S."/>
            <person name="Misra M."/>
            <person name="Myers G.L."/>
            <person name="Richardson P."/>
            <person name="Tapia R."/>
            <person name="Thayer N."/>
            <person name="Thompson L.S."/>
            <person name="Brettin T.S."/>
            <person name="Henrissat B."/>
            <person name="Wilson D.B."/>
            <person name="McBride M.J."/>
        </authorList>
    </citation>
    <scope>NUCLEOTIDE SEQUENCE [LARGE SCALE GENOMIC DNA]</scope>
    <source>
        <strain evidence="3">ATCC 33406 / DSM 1761 / CIP 103989 / NBRC 15051 / NCIMB 9469 / D465</strain>
    </source>
</reference>
<name>A0A6N4SMT3_CYTH3</name>
<evidence type="ECO:0000313" key="3">
    <source>
        <dbReference type="Proteomes" id="UP000001822"/>
    </source>
</evidence>
<evidence type="ECO:0000313" key="2">
    <source>
        <dbReference type="EMBL" id="ABG57584.1"/>
    </source>
</evidence>
<evidence type="ECO:0000256" key="1">
    <source>
        <dbReference type="SAM" id="Phobius"/>
    </source>
</evidence>
<keyword evidence="1" id="KW-0472">Membrane</keyword>